<gene>
    <name evidence="2" type="ORF">B7P43_G16041</name>
</gene>
<dbReference type="SUPFAM" id="SSF53098">
    <property type="entry name" value="Ribonuclease H-like"/>
    <property type="match status" value="1"/>
</dbReference>
<dbReference type="AlphaFoldDB" id="A0A2J7Q6I9"/>
<dbReference type="InParanoid" id="A0A2J7Q6I9"/>
<keyword evidence="3" id="KW-1185">Reference proteome</keyword>
<dbReference type="PANTHER" id="PTHR45749:SF37">
    <property type="entry name" value="OS05G0311600 PROTEIN"/>
    <property type="match status" value="1"/>
</dbReference>
<comment type="caution">
    <text evidence="2">The sequence shown here is derived from an EMBL/GenBank/DDBJ whole genome shotgun (WGS) entry which is preliminary data.</text>
</comment>
<dbReference type="EMBL" id="NEVH01017468">
    <property type="protein sequence ID" value="PNF24207.1"/>
    <property type="molecule type" value="Genomic_DNA"/>
</dbReference>
<evidence type="ECO:0000313" key="2">
    <source>
        <dbReference type="EMBL" id="PNF24207.1"/>
    </source>
</evidence>
<proteinExistence type="predicted"/>
<dbReference type="Pfam" id="PF05699">
    <property type="entry name" value="Dimer_Tnp_hAT"/>
    <property type="match status" value="1"/>
</dbReference>
<dbReference type="STRING" id="105785.A0A2J7Q6I9"/>
<dbReference type="InterPro" id="IPR012337">
    <property type="entry name" value="RNaseH-like_sf"/>
</dbReference>
<dbReference type="Proteomes" id="UP000235965">
    <property type="component" value="Unassembled WGS sequence"/>
</dbReference>
<organism evidence="2 3">
    <name type="scientific">Cryptotermes secundus</name>
    <dbReference type="NCBI Taxonomy" id="105785"/>
    <lineage>
        <taxon>Eukaryota</taxon>
        <taxon>Metazoa</taxon>
        <taxon>Ecdysozoa</taxon>
        <taxon>Arthropoda</taxon>
        <taxon>Hexapoda</taxon>
        <taxon>Insecta</taxon>
        <taxon>Pterygota</taxon>
        <taxon>Neoptera</taxon>
        <taxon>Polyneoptera</taxon>
        <taxon>Dictyoptera</taxon>
        <taxon>Blattodea</taxon>
        <taxon>Blattoidea</taxon>
        <taxon>Termitoidae</taxon>
        <taxon>Kalotermitidae</taxon>
        <taxon>Cryptotermitinae</taxon>
        <taxon>Cryptotermes</taxon>
    </lineage>
</organism>
<dbReference type="OrthoDB" id="6601492at2759"/>
<dbReference type="PANTHER" id="PTHR45749">
    <property type="match status" value="1"/>
</dbReference>
<evidence type="ECO:0000313" key="3">
    <source>
        <dbReference type="Proteomes" id="UP000235965"/>
    </source>
</evidence>
<evidence type="ECO:0000259" key="1">
    <source>
        <dbReference type="Pfam" id="PF05699"/>
    </source>
</evidence>
<dbReference type="GO" id="GO:0046983">
    <property type="term" value="F:protein dimerization activity"/>
    <property type="evidence" value="ECO:0007669"/>
    <property type="project" value="InterPro"/>
</dbReference>
<dbReference type="InterPro" id="IPR008906">
    <property type="entry name" value="HATC_C_dom"/>
</dbReference>
<feature type="domain" description="HAT C-terminal dimerisation" evidence="1">
    <location>
        <begin position="343"/>
        <end position="402"/>
    </location>
</feature>
<accession>A0A2J7Q6I9</accession>
<name>A0A2J7Q6I9_9NEOP</name>
<reference evidence="2 3" key="1">
    <citation type="submission" date="2017-12" db="EMBL/GenBank/DDBJ databases">
        <title>Hemimetabolous genomes reveal molecular basis of termite eusociality.</title>
        <authorList>
            <person name="Harrison M.C."/>
            <person name="Jongepier E."/>
            <person name="Robertson H.M."/>
            <person name="Arning N."/>
            <person name="Bitard-Feildel T."/>
            <person name="Chao H."/>
            <person name="Childers C.P."/>
            <person name="Dinh H."/>
            <person name="Doddapaneni H."/>
            <person name="Dugan S."/>
            <person name="Gowin J."/>
            <person name="Greiner C."/>
            <person name="Han Y."/>
            <person name="Hu H."/>
            <person name="Hughes D.S.T."/>
            <person name="Huylmans A.-K."/>
            <person name="Kemena C."/>
            <person name="Kremer L.P.M."/>
            <person name="Lee S.L."/>
            <person name="Lopez-Ezquerra A."/>
            <person name="Mallet L."/>
            <person name="Monroy-Kuhn J.M."/>
            <person name="Moser A."/>
            <person name="Murali S.C."/>
            <person name="Muzny D.M."/>
            <person name="Otani S."/>
            <person name="Piulachs M.-D."/>
            <person name="Poelchau M."/>
            <person name="Qu J."/>
            <person name="Schaub F."/>
            <person name="Wada-Katsumata A."/>
            <person name="Worley K.C."/>
            <person name="Xie Q."/>
            <person name="Ylla G."/>
            <person name="Poulsen M."/>
            <person name="Gibbs R.A."/>
            <person name="Schal C."/>
            <person name="Richards S."/>
            <person name="Belles X."/>
            <person name="Korb J."/>
            <person name="Bornberg-Bauer E."/>
        </authorList>
    </citation>
    <scope>NUCLEOTIDE SEQUENCE [LARGE SCALE GENOMIC DNA]</scope>
    <source>
        <tissue evidence="2">Whole body</tissue>
    </source>
</reference>
<sequence length="431" mass="49960">MALVLRYVLNGEIFEHFGGFFIPENQTADGISKRILEQLDIILQGNGQKLIAQTFDGANVMKGKRAGVQAKIKAVYSNAHFIHCYAHQLNLIMRNAASITRNARIFFSNILAIPTFFSRSPQRVSILKKHMEVSIPRPSSTRWNFNIRTIHRVHENLQPLINCLTEIQSTSNADQTIAEATGILKYLNDDNFKFWLEHFHQIMPHVEIIYNQMQSREVSVFKVNEYITNFKTAILELRNSKYCENPSKTLMAEAKEVCDYICVDIMDRYSSTKHLVAAKLFNKKCFTSFKNEYSTEEIVLTTEAYPMIDKEKLETELKVFYCRSDIHEYCTLIELLKFILENNLNDAFGEITKLIKILLTVPMTTSEAERCFSTLKRIKTLLRSTMNSERLNALAVLSMEKNFLSCHPEIKEKIIDLFAQIKTRRMDFIFK</sequence>
<protein>
    <recommendedName>
        <fullName evidence="1">HAT C-terminal dimerisation domain-containing protein</fullName>
    </recommendedName>
</protein>